<proteinExistence type="predicted"/>
<evidence type="ECO:0000313" key="4">
    <source>
        <dbReference type="Proteomes" id="UP000325105"/>
    </source>
</evidence>
<evidence type="ECO:0000259" key="2">
    <source>
        <dbReference type="Pfam" id="PF10988"/>
    </source>
</evidence>
<feature type="chain" id="PRO_5024433884" evidence="1">
    <location>
        <begin position="21"/>
        <end position="225"/>
    </location>
</feature>
<dbReference type="Gene3D" id="2.160.20.120">
    <property type="match status" value="1"/>
</dbReference>
<name>A0A5S5DLT0_9SPHI</name>
<dbReference type="Pfam" id="PF10988">
    <property type="entry name" value="DUF2807"/>
    <property type="match status" value="1"/>
</dbReference>
<feature type="signal peptide" evidence="1">
    <location>
        <begin position="1"/>
        <end position="20"/>
    </location>
</feature>
<organism evidence="3 4">
    <name type="scientific">Sphingobacterium allocomposti</name>
    <dbReference type="NCBI Taxonomy" id="415956"/>
    <lineage>
        <taxon>Bacteria</taxon>
        <taxon>Pseudomonadati</taxon>
        <taxon>Bacteroidota</taxon>
        <taxon>Sphingobacteriia</taxon>
        <taxon>Sphingobacteriales</taxon>
        <taxon>Sphingobacteriaceae</taxon>
        <taxon>Sphingobacterium</taxon>
    </lineage>
</organism>
<protein>
    <submittedName>
        <fullName evidence="3">Putative autotransporter adhesin-like protein</fullName>
    </submittedName>
</protein>
<dbReference type="Proteomes" id="UP000325105">
    <property type="component" value="Unassembled WGS sequence"/>
</dbReference>
<feature type="domain" description="Putative auto-transporter adhesin head GIN" evidence="2">
    <location>
        <begin position="28"/>
        <end position="208"/>
    </location>
</feature>
<keyword evidence="4" id="KW-1185">Reference proteome</keyword>
<reference evidence="3 4" key="1">
    <citation type="submission" date="2019-07" db="EMBL/GenBank/DDBJ databases">
        <title>Genomic Encyclopedia of Archaeal and Bacterial Type Strains, Phase II (KMG-II): from individual species to whole genera.</title>
        <authorList>
            <person name="Goeker M."/>
        </authorList>
    </citation>
    <scope>NUCLEOTIDE SEQUENCE [LARGE SCALE GENOMIC DNA]</scope>
    <source>
        <strain evidence="3 4">DSM 18850</strain>
    </source>
</reference>
<comment type="caution">
    <text evidence="3">The sequence shown here is derived from an EMBL/GenBank/DDBJ whole genome shotgun (WGS) entry which is preliminary data.</text>
</comment>
<dbReference type="InterPro" id="IPR021255">
    <property type="entry name" value="DUF2807"/>
</dbReference>
<dbReference type="AlphaFoldDB" id="A0A5S5DLT0"/>
<sequence>MNAVSSIFFLLIFIAVNLRAQTTVQIGPFTELDVTDKLNVTFIPSEDNYVAIEGELADKVEVIQKSDKLRIKMAGGYPLKGANTFISIYAPHIKRFTVQKGAIVQTEGHKVQADSLTIWVNEGGKIDVEIEAGHVDVNSTTGGIVALRGTSETQSVNLTFGGNYYGEGLQAKRSIARVNGGGLCEMRSSVSVDAQTRAGGAIKVYGNPSERKQRRFAGGKILFID</sequence>
<accession>A0A5S5DLT0</accession>
<evidence type="ECO:0000313" key="3">
    <source>
        <dbReference type="EMBL" id="TYP95709.1"/>
    </source>
</evidence>
<dbReference type="OrthoDB" id="704821at2"/>
<gene>
    <name evidence="3" type="ORF">BC792_11036</name>
</gene>
<dbReference type="EMBL" id="VNHX01000010">
    <property type="protein sequence ID" value="TYP95709.1"/>
    <property type="molecule type" value="Genomic_DNA"/>
</dbReference>
<keyword evidence="1" id="KW-0732">Signal</keyword>
<evidence type="ECO:0000256" key="1">
    <source>
        <dbReference type="SAM" id="SignalP"/>
    </source>
</evidence>
<dbReference type="RefSeq" id="WP_148908631.1">
    <property type="nucleotide sequence ID" value="NZ_VNHX01000010.1"/>
</dbReference>